<reference evidence="2 3" key="1">
    <citation type="submission" date="2017-10" db="EMBL/GenBank/DDBJ databases">
        <title>Comparative genomics in systemic dimorphic fungi from Ajellomycetaceae.</title>
        <authorList>
            <person name="Munoz J.F."/>
            <person name="Mcewen J.G."/>
            <person name="Clay O.K."/>
            <person name="Cuomo C.A."/>
        </authorList>
    </citation>
    <scope>NUCLEOTIDE SEQUENCE [LARGE SCALE GENOMIC DNA]</scope>
    <source>
        <strain evidence="2 3">UAMH4076</strain>
    </source>
</reference>
<evidence type="ECO:0000313" key="2">
    <source>
        <dbReference type="EMBL" id="PGH34380.1"/>
    </source>
</evidence>
<dbReference type="STRING" id="73230.A0A2B7ZM53"/>
<dbReference type="InterPro" id="IPR024527">
    <property type="entry name" value="Eisosome1"/>
</dbReference>
<feature type="region of interest" description="Disordered" evidence="1">
    <location>
        <begin position="743"/>
        <end position="783"/>
    </location>
</feature>
<dbReference type="VEuPathDB" id="FungiDB:EMCG_04333"/>
<gene>
    <name evidence="2" type="ORF">GX50_02747</name>
</gene>
<dbReference type="Proteomes" id="UP000226031">
    <property type="component" value="Unassembled WGS sequence"/>
</dbReference>
<dbReference type="EMBL" id="PDND01000041">
    <property type="protein sequence ID" value="PGH34380.1"/>
    <property type="molecule type" value="Genomic_DNA"/>
</dbReference>
<feature type="region of interest" description="Disordered" evidence="1">
    <location>
        <begin position="1"/>
        <end position="66"/>
    </location>
</feature>
<sequence>MSAVMTTQFRHQPDPTESHATSAAMHVVRSRPSASSSNKTGRAGTRGTMNSSSYLDPSKLPSADRKLASAGAAASLAHAGYTTRQINKVETEHPLRNPQLTAASSQAACLAGRSQAARNAKTPDENLISHGNKLPKSNAGARLAATGALSKSRMRAESAPPVPDDSSRLTQAVTAASASHRMSLSPTAVTGESQTPLDARKIHETALANTRRELHPEKDILHEKAVAMARQMFSVMPQAEAAATPVTSRRQAPTTLARPLSLHETAQRLASEKLAMMHDEQKAFRDYYNAAIPPRRQSSVYSKFRKRAASDSGVRDIDQEQTAKIRSQMTTFHGKMAKVDADKMARDHEALMKVAKKNAEAVIDDVDRRIYESTGRPQSRLIEKFTTHPVKDENSNPVPIGGGQFVTQGEVDRLARSKTKPTIDDVMRRLEEQRARAIEEELDEREARRQQELEREREEEASRALQDAKEDEKNIPKSQKDSKKLLNRFSKTSGVGIFRRKSAKARGKAPANEEAPVSGALNDQQLQQDGEELEDLTPVAEKQNSPPRSHIAAPSAGESSRSILLDQPPRDSLSQQPSTGSIKTQSLGSEKSGPRLKLWSKKKKEGQEDEPSAPKRTAGEGYTGRGSGDEAARRKSAPATAPVAAPAVTSANGARGTDDRHTYLAARPVARQWSSSTESSRVVTEQQLQQQGGGLSRRRSMKPKWHLRFFSKSSRRSTSGAAPGSFEVQREHAVVQTAILAPPGAASVTTRSEATSEPLQTIPSQKSSVNTPATNPSKFTENL</sequence>
<keyword evidence="3" id="KW-1185">Reference proteome</keyword>
<evidence type="ECO:0008006" key="4">
    <source>
        <dbReference type="Google" id="ProtNLM"/>
    </source>
</evidence>
<feature type="compositionally biased region" description="Basic and acidic residues" evidence="1">
    <location>
        <begin position="441"/>
        <end position="484"/>
    </location>
</feature>
<dbReference type="PANTHER" id="PTHR28298:SF1">
    <property type="entry name" value="EISOSOME PROTEIN 1"/>
    <property type="match status" value="1"/>
</dbReference>
<evidence type="ECO:0000256" key="1">
    <source>
        <dbReference type="SAM" id="MobiDB-lite"/>
    </source>
</evidence>
<feature type="region of interest" description="Disordered" evidence="1">
    <location>
        <begin position="441"/>
        <end position="704"/>
    </location>
</feature>
<proteinExistence type="predicted"/>
<comment type="caution">
    <text evidence="2">The sequence shown here is derived from an EMBL/GenBank/DDBJ whole genome shotgun (WGS) entry which is preliminary data.</text>
</comment>
<protein>
    <recommendedName>
        <fullName evidence="4">Eisosome protein 1</fullName>
    </recommendedName>
</protein>
<feature type="compositionally biased region" description="Polar residues" evidence="1">
    <location>
        <begin position="1"/>
        <end position="10"/>
    </location>
</feature>
<feature type="compositionally biased region" description="Low complexity" evidence="1">
    <location>
        <begin position="637"/>
        <end position="651"/>
    </location>
</feature>
<dbReference type="GO" id="GO:0070941">
    <property type="term" value="P:eisosome assembly"/>
    <property type="evidence" value="ECO:0007669"/>
    <property type="project" value="TreeGrafter"/>
</dbReference>
<evidence type="ECO:0000313" key="3">
    <source>
        <dbReference type="Proteomes" id="UP000226031"/>
    </source>
</evidence>
<feature type="region of interest" description="Disordered" evidence="1">
    <location>
        <begin position="147"/>
        <end position="169"/>
    </location>
</feature>
<dbReference type="AlphaFoldDB" id="A0A2B7ZM53"/>
<accession>A0A2B7ZM53</accession>
<feature type="compositionally biased region" description="Low complexity" evidence="1">
    <location>
        <begin position="671"/>
        <end position="690"/>
    </location>
</feature>
<feature type="compositionally biased region" description="Polar residues" evidence="1">
    <location>
        <begin position="572"/>
        <end position="589"/>
    </location>
</feature>
<organism evidence="2 3">
    <name type="scientific">[Emmonsia] crescens</name>
    <dbReference type="NCBI Taxonomy" id="73230"/>
    <lineage>
        <taxon>Eukaryota</taxon>
        <taxon>Fungi</taxon>
        <taxon>Dikarya</taxon>
        <taxon>Ascomycota</taxon>
        <taxon>Pezizomycotina</taxon>
        <taxon>Eurotiomycetes</taxon>
        <taxon>Eurotiomycetidae</taxon>
        <taxon>Onygenales</taxon>
        <taxon>Ajellomycetaceae</taxon>
        <taxon>Emergomyces</taxon>
    </lineage>
</organism>
<name>A0A2B7ZM53_9EURO</name>
<feature type="compositionally biased region" description="Basic residues" evidence="1">
    <location>
        <begin position="498"/>
        <end position="507"/>
    </location>
</feature>
<dbReference type="PANTHER" id="PTHR28298">
    <property type="entry name" value="EISOSOME PROTEIN 1"/>
    <property type="match status" value="1"/>
</dbReference>
<dbReference type="Pfam" id="PF12757">
    <property type="entry name" value="Eisosome1"/>
    <property type="match status" value="1"/>
</dbReference>
<feature type="compositionally biased region" description="Polar residues" evidence="1">
    <location>
        <begin position="747"/>
        <end position="783"/>
    </location>
</feature>